<dbReference type="CDD" id="cd21451">
    <property type="entry name" value="DLC-like_TCTEX1D"/>
    <property type="match status" value="1"/>
</dbReference>
<organism evidence="3 4">
    <name type="scientific">Porites evermanni</name>
    <dbReference type="NCBI Taxonomy" id="104178"/>
    <lineage>
        <taxon>Eukaryota</taxon>
        <taxon>Metazoa</taxon>
        <taxon>Cnidaria</taxon>
        <taxon>Anthozoa</taxon>
        <taxon>Hexacorallia</taxon>
        <taxon>Scleractinia</taxon>
        <taxon>Fungiina</taxon>
        <taxon>Poritidae</taxon>
        <taxon>Porites</taxon>
    </lineage>
</organism>
<sequence length="241" mass="26636">MDESSLNPATLAPVSESKGGEPRLSLNGIVGAKLWARRRKNSLFIPHRCENDIGNSFLSHADFPKARAKSVTALGVQKKEEFNKQGAYRILEQTMNTELSFKNYDAKECSASSHKIAKLAKEKICSTYELSGCKVICLCYITKRAKPSLAIDSGCAWDELKSTVEKDAFVDFVYKNQDIVAVASVFVIHCRKLGSKKTAADLLDVVPTKAGSASISEPVRKRKDSSVFTNMPHLQRGEMMR</sequence>
<feature type="region of interest" description="Disordered" evidence="2">
    <location>
        <begin position="1"/>
        <end position="22"/>
    </location>
</feature>
<name>A0ABN8SKX0_9CNID</name>
<dbReference type="InterPro" id="IPR005334">
    <property type="entry name" value="Tctex-1-like"/>
</dbReference>
<evidence type="ECO:0000313" key="3">
    <source>
        <dbReference type="EMBL" id="CAH3192297.1"/>
    </source>
</evidence>
<comment type="caution">
    <text evidence="3">The sequence shown here is derived from an EMBL/GenBank/DDBJ whole genome shotgun (WGS) entry which is preliminary data.</text>
</comment>
<evidence type="ECO:0000256" key="1">
    <source>
        <dbReference type="ARBA" id="ARBA00005361"/>
    </source>
</evidence>
<gene>
    <name evidence="3" type="ORF">PEVE_00023636</name>
</gene>
<proteinExistence type="inferred from homology"/>
<reference evidence="3 4" key="1">
    <citation type="submission" date="2022-05" db="EMBL/GenBank/DDBJ databases">
        <authorList>
            <consortium name="Genoscope - CEA"/>
            <person name="William W."/>
        </authorList>
    </citation>
    <scope>NUCLEOTIDE SEQUENCE [LARGE SCALE GENOMIC DNA]</scope>
</reference>
<protein>
    <submittedName>
        <fullName evidence="3">Uncharacterized protein</fullName>
    </submittedName>
</protein>
<dbReference type="Gene3D" id="3.30.1140.40">
    <property type="entry name" value="Tctex-1"/>
    <property type="match status" value="1"/>
</dbReference>
<evidence type="ECO:0000313" key="4">
    <source>
        <dbReference type="Proteomes" id="UP001159427"/>
    </source>
</evidence>
<accession>A0ABN8SKX0</accession>
<dbReference type="PANTHER" id="PTHR21255">
    <property type="entry name" value="T-COMPLEX-ASSOCIATED-TESTIS-EXPRESSED 1/ DYNEIN LIGHT CHAIN"/>
    <property type="match status" value="1"/>
</dbReference>
<evidence type="ECO:0000256" key="2">
    <source>
        <dbReference type="SAM" id="MobiDB-lite"/>
    </source>
</evidence>
<comment type="similarity">
    <text evidence="1">Belongs to the dynein light chain Tctex-type family.</text>
</comment>
<keyword evidence="4" id="KW-1185">Reference proteome</keyword>
<dbReference type="Pfam" id="PF03645">
    <property type="entry name" value="Tctex-1"/>
    <property type="match status" value="1"/>
</dbReference>
<dbReference type="EMBL" id="CALNXI010003138">
    <property type="protein sequence ID" value="CAH3192297.1"/>
    <property type="molecule type" value="Genomic_DNA"/>
</dbReference>
<dbReference type="PANTHER" id="PTHR21255:SF65">
    <property type="entry name" value="TCTEX1 DOMAIN-CONTAINING PROTEIN 2"/>
    <property type="match status" value="1"/>
</dbReference>
<dbReference type="Proteomes" id="UP001159427">
    <property type="component" value="Unassembled WGS sequence"/>
</dbReference>
<dbReference type="InterPro" id="IPR038586">
    <property type="entry name" value="Tctex-1-like_sf"/>
</dbReference>